<accession>A0A2G9TG36</accession>
<dbReference type="InterPro" id="IPR043159">
    <property type="entry name" value="Lectin_gal-bd_sf"/>
</dbReference>
<dbReference type="EMBL" id="KZ371993">
    <property type="protein sequence ID" value="PIO56915.1"/>
    <property type="molecule type" value="Genomic_DNA"/>
</dbReference>
<protein>
    <recommendedName>
        <fullName evidence="3">SUEL-type lectin domain-containing protein</fullName>
    </recommendedName>
</protein>
<dbReference type="Proteomes" id="UP000230423">
    <property type="component" value="Unassembled WGS sequence"/>
</dbReference>
<name>A0A2G9TG36_TELCI</name>
<evidence type="ECO:0008006" key="3">
    <source>
        <dbReference type="Google" id="ProtNLM"/>
    </source>
</evidence>
<keyword evidence="2" id="KW-1185">Reference proteome</keyword>
<gene>
    <name evidence="1" type="ORF">TELCIR_21684</name>
</gene>
<proteinExistence type="predicted"/>
<feature type="non-terminal residue" evidence="1">
    <location>
        <position position="1"/>
    </location>
</feature>
<feature type="non-terminal residue" evidence="1">
    <location>
        <position position="67"/>
    </location>
</feature>
<organism evidence="1 2">
    <name type="scientific">Teladorsagia circumcincta</name>
    <name type="common">Brown stomach worm</name>
    <name type="synonym">Ostertagia circumcincta</name>
    <dbReference type="NCBI Taxonomy" id="45464"/>
    <lineage>
        <taxon>Eukaryota</taxon>
        <taxon>Metazoa</taxon>
        <taxon>Ecdysozoa</taxon>
        <taxon>Nematoda</taxon>
        <taxon>Chromadorea</taxon>
        <taxon>Rhabditida</taxon>
        <taxon>Rhabditina</taxon>
        <taxon>Rhabditomorpha</taxon>
        <taxon>Strongyloidea</taxon>
        <taxon>Trichostrongylidae</taxon>
        <taxon>Teladorsagia</taxon>
    </lineage>
</organism>
<dbReference type="AlphaFoldDB" id="A0A2G9TG36"/>
<evidence type="ECO:0000313" key="2">
    <source>
        <dbReference type="Proteomes" id="UP000230423"/>
    </source>
</evidence>
<reference evidence="1 2" key="1">
    <citation type="submission" date="2015-09" db="EMBL/GenBank/DDBJ databases">
        <title>Draft genome of the parasitic nematode Teladorsagia circumcincta isolate WARC Sus (inbred).</title>
        <authorList>
            <person name="Mitreva M."/>
        </authorList>
    </citation>
    <scope>NUCLEOTIDE SEQUENCE [LARGE SCALE GENOMIC DNA]</scope>
    <source>
        <strain evidence="1 2">S</strain>
    </source>
</reference>
<sequence length="67" mass="7385">LMDASLRSHRVQACDGEKVTLHCPRNTHIMIETGFYGRVVPESQLCPGRVPGRLGYDATCDVIQAKS</sequence>
<dbReference type="OrthoDB" id="5970528at2759"/>
<evidence type="ECO:0000313" key="1">
    <source>
        <dbReference type="EMBL" id="PIO56915.1"/>
    </source>
</evidence>
<dbReference type="Gene3D" id="2.60.120.740">
    <property type="match status" value="1"/>
</dbReference>